<feature type="disulfide bond" evidence="5">
    <location>
        <begin position="114"/>
        <end position="124"/>
    </location>
</feature>
<evidence type="ECO:0000256" key="5">
    <source>
        <dbReference type="PROSITE-ProRule" id="PRU00196"/>
    </source>
</evidence>
<dbReference type="InterPro" id="IPR036772">
    <property type="entry name" value="SRCR-like_dom_sf"/>
</dbReference>
<dbReference type="PANTHER" id="PTHR19331:SF465">
    <property type="entry name" value="EGG PEPTIDE SPERACT RECEPTOR"/>
    <property type="match status" value="1"/>
</dbReference>
<keyword evidence="4" id="KW-0325">Glycoprotein</keyword>
<feature type="disulfide bond" evidence="5">
    <location>
        <begin position="83"/>
        <end position="144"/>
    </location>
</feature>
<proteinExistence type="predicted"/>
<accession>A0A9Q1BX58</accession>
<dbReference type="SUPFAM" id="SSF56487">
    <property type="entry name" value="SRCR-like"/>
    <property type="match status" value="2"/>
</dbReference>
<dbReference type="PROSITE" id="PS00420">
    <property type="entry name" value="SRCR_1"/>
    <property type="match status" value="1"/>
</dbReference>
<keyword evidence="2" id="KW-0677">Repeat</keyword>
<keyword evidence="1" id="KW-0732">Signal</keyword>
<dbReference type="Gene3D" id="3.10.250.10">
    <property type="entry name" value="SRCR-like domain"/>
    <property type="match status" value="2"/>
</dbReference>
<feature type="disulfide bond" evidence="5">
    <location>
        <begin position="6"/>
        <end position="16"/>
    </location>
</feature>
<dbReference type="EMBL" id="JAIZAY010000010">
    <property type="protein sequence ID" value="KAJ8034472.1"/>
    <property type="molecule type" value="Genomic_DNA"/>
</dbReference>
<keyword evidence="8" id="KW-1185">Reference proteome</keyword>
<reference evidence="7" key="1">
    <citation type="submission" date="2021-10" db="EMBL/GenBank/DDBJ databases">
        <title>Tropical sea cucumber genome reveals ecological adaptation and Cuvierian tubules defense mechanism.</title>
        <authorList>
            <person name="Chen T."/>
        </authorList>
    </citation>
    <scope>NUCLEOTIDE SEQUENCE</scope>
    <source>
        <strain evidence="7">Nanhai2018</strain>
        <tissue evidence="7">Muscle</tissue>
    </source>
</reference>
<sequence>MSEVQCQGDETSISSCRHKKFPQGDGCLIKNDAGVSCEGFSLQGIRLMNGSSNSSGRVEVLIFGQWLTVCDDGWDMQDATVVCRQLGYHNATSAPREAFFGHRFASLCINNVQCTGNETSLLKCTIDARYTNFWENSNDAGVVCEGKKNHFCSRKLGERNKETKIS</sequence>
<name>A0A9Q1BX58_HOLLE</name>
<organism evidence="7 8">
    <name type="scientific">Holothuria leucospilota</name>
    <name type="common">Black long sea cucumber</name>
    <name type="synonym">Mertensiothuria leucospilota</name>
    <dbReference type="NCBI Taxonomy" id="206669"/>
    <lineage>
        <taxon>Eukaryota</taxon>
        <taxon>Metazoa</taxon>
        <taxon>Echinodermata</taxon>
        <taxon>Eleutherozoa</taxon>
        <taxon>Echinozoa</taxon>
        <taxon>Holothuroidea</taxon>
        <taxon>Aspidochirotacea</taxon>
        <taxon>Aspidochirotida</taxon>
        <taxon>Holothuriidae</taxon>
        <taxon>Holothuria</taxon>
    </lineage>
</organism>
<dbReference type="Proteomes" id="UP001152320">
    <property type="component" value="Chromosome 10"/>
</dbReference>
<dbReference type="PANTHER" id="PTHR19331">
    <property type="entry name" value="SCAVENGER RECEPTOR DOMAIN-CONTAINING"/>
    <property type="match status" value="1"/>
</dbReference>
<dbReference type="OrthoDB" id="536948at2759"/>
<comment type="caution">
    <text evidence="5">Lacks conserved residue(s) required for the propagation of feature annotation.</text>
</comment>
<dbReference type="FunFam" id="3.10.250.10:FF:000005">
    <property type="entry name" value="Neurotrypsin isoform A"/>
    <property type="match status" value="1"/>
</dbReference>
<evidence type="ECO:0000256" key="3">
    <source>
        <dbReference type="ARBA" id="ARBA00023157"/>
    </source>
</evidence>
<protein>
    <submittedName>
        <fullName evidence="7">Neurotrypsin</fullName>
    </submittedName>
</protein>
<evidence type="ECO:0000313" key="7">
    <source>
        <dbReference type="EMBL" id="KAJ8034472.1"/>
    </source>
</evidence>
<feature type="domain" description="SRCR" evidence="6">
    <location>
        <begin position="1"/>
        <end position="38"/>
    </location>
</feature>
<dbReference type="GO" id="GO:0016020">
    <property type="term" value="C:membrane"/>
    <property type="evidence" value="ECO:0007669"/>
    <property type="project" value="InterPro"/>
</dbReference>
<dbReference type="Pfam" id="PF00530">
    <property type="entry name" value="SRCR"/>
    <property type="match status" value="1"/>
</dbReference>
<evidence type="ECO:0000256" key="1">
    <source>
        <dbReference type="ARBA" id="ARBA00022729"/>
    </source>
</evidence>
<keyword evidence="3 5" id="KW-1015">Disulfide bond</keyword>
<evidence type="ECO:0000259" key="6">
    <source>
        <dbReference type="PROSITE" id="PS50287"/>
    </source>
</evidence>
<evidence type="ECO:0000256" key="4">
    <source>
        <dbReference type="ARBA" id="ARBA00023180"/>
    </source>
</evidence>
<evidence type="ECO:0000256" key="2">
    <source>
        <dbReference type="ARBA" id="ARBA00022737"/>
    </source>
</evidence>
<dbReference type="SMART" id="SM00202">
    <property type="entry name" value="SR"/>
    <property type="match status" value="1"/>
</dbReference>
<dbReference type="InterPro" id="IPR001190">
    <property type="entry name" value="SRCR"/>
</dbReference>
<feature type="domain" description="SRCR" evidence="6">
    <location>
        <begin position="45"/>
        <end position="145"/>
    </location>
</feature>
<dbReference type="PRINTS" id="PR00258">
    <property type="entry name" value="SPERACTRCPTR"/>
</dbReference>
<dbReference type="PROSITE" id="PS50287">
    <property type="entry name" value="SRCR_2"/>
    <property type="match status" value="2"/>
</dbReference>
<evidence type="ECO:0000313" key="8">
    <source>
        <dbReference type="Proteomes" id="UP001152320"/>
    </source>
</evidence>
<dbReference type="AlphaFoldDB" id="A0A9Q1BX58"/>
<comment type="caution">
    <text evidence="7">The sequence shown here is derived from an EMBL/GenBank/DDBJ whole genome shotgun (WGS) entry which is preliminary data.</text>
</comment>
<gene>
    <name evidence="7" type="ORF">HOLleu_21325</name>
</gene>